<sequence>MENFEQQRSGVVTISGTTSSGEEIVRRIDVTQAWCKRRTTRVYIGKKGDRLIACSGAWPATSRLTVDFYFTYYMKRYKYALHIEKGSFWTEDSEGIPWSYAFPDESVIESVLPDHDESTIFEIREDRRPQ</sequence>
<evidence type="ECO:0000313" key="2">
    <source>
        <dbReference type="Proteomes" id="UP001059295"/>
    </source>
</evidence>
<name>A0ABY5UXS8_9BACT</name>
<dbReference type="EMBL" id="CP102294">
    <property type="protein sequence ID" value="UWN56756.1"/>
    <property type="molecule type" value="Genomic_DNA"/>
</dbReference>
<accession>A0ABY5UXS8</accession>
<keyword evidence="2" id="KW-1185">Reference proteome</keyword>
<gene>
    <name evidence="1" type="ORF">NQ491_08865</name>
</gene>
<reference evidence="1" key="1">
    <citation type="journal article" date="2022" name="Cell">
        <title>Design, construction, and in vivo augmentation of a complex gut microbiome.</title>
        <authorList>
            <person name="Cheng A.G."/>
            <person name="Ho P.Y."/>
            <person name="Aranda-Diaz A."/>
            <person name="Jain S."/>
            <person name="Yu F.B."/>
            <person name="Meng X."/>
            <person name="Wang M."/>
            <person name="Iakiviak M."/>
            <person name="Nagashima K."/>
            <person name="Zhao A."/>
            <person name="Murugkar P."/>
            <person name="Patil A."/>
            <person name="Atabakhsh K."/>
            <person name="Weakley A."/>
            <person name="Yan J."/>
            <person name="Brumbaugh A.R."/>
            <person name="Higginbottom S."/>
            <person name="Dimas A."/>
            <person name="Shiver A.L."/>
            <person name="Deutschbauer A."/>
            <person name="Neff N."/>
            <person name="Sonnenburg J.L."/>
            <person name="Huang K.C."/>
            <person name="Fischbach M.A."/>
        </authorList>
    </citation>
    <scope>NUCLEOTIDE SEQUENCE</scope>
    <source>
        <strain evidence="1">AP11</strain>
    </source>
</reference>
<protein>
    <submittedName>
        <fullName evidence="1">Uncharacterized protein</fullName>
    </submittedName>
</protein>
<evidence type="ECO:0000313" key="1">
    <source>
        <dbReference type="EMBL" id="UWN56756.1"/>
    </source>
</evidence>
<proteinExistence type="predicted"/>
<organism evidence="1 2">
    <name type="scientific">Alistipes ihumii AP11</name>
    <dbReference type="NCBI Taxonomy" id="1211813"/>
    <lineage>
        <taxon>Bacteria</taxon>
        <taxon>Pseudomonadati</taxon>
        <taxon>Bacteroidota</taxon>
        <taxon>Bacteroidia</taxon>
        <taxon>Bacteroidales</taxon>
        <taxon>Rikenellaceae</taxon>
        <taxon>Alistipes</taxon>
    </lineage>
</organism>
<dbReference type="Proteomes" id="UP001059295">
    <property type="component" value="Chromosome"/>
</dbReference>